<dbReference type="EMBL" id="CM037619">
    <property type="protein sequence ID" value="KAH8008575.1"/>
    <property type="molecule type" value="Genomic_DNA"/>
</dbReference>
<proteinExistence type="predicted"/>
<organism evidence="1 2">
    <name type="scientific">Sphaerodactylus townsendi</name>
    <dbReference type="NCBI Taxonomy" id="933632"/>
    <lineage>
        <taxon>Eukaryota</taxon>
        <taxon>Metazoa</taxon>
        <taxon>Chordata</taxon>
        <taxon>Craniata</taxon>
        <taxon>Vertebrata</taxon>
        <taxon>Euteleostomi</taxon>
        <taxon>Lepidosauria</taxon>
        <taxon>Squamata</taxon>
        <taxon>Bifurcata</taxon>
        <taxon>Gekkota</taxon>
        <taxon>Sphaerodactylidae</taxon>
        <taxon>Sphaerodactylus</taxon>
    </lineage>
</organism>
<reference evidence="1" key="1">
    <citation type="submission" date="2021-08" db="EMBL/GenBank/DDBJ databases">
        <title>The first chromosome-level gecko genome reveals the dynamic sex chromosomes of Neotropical dwarf geckos (Sphaerodactylidae: Sphaerodactylus).</title>
        <authorList>
            <person name="Pinto B.J."/>
            <person name="Keating S.E."/>
            <person name="Gamble T."/>
        </authorList>
    </citation>
    <scope>NUCLEOTIDE SEQUENCE</scope>
    <source>
        <strain evidence="1">TG3544</strain>
    </source>
</reference>
<keyword evidence="2" id="KW-1185">Reference proteome</keyword>
<name>A0ACB8FTD3_9SAUR</name>
<protein>
    <submittedName>
        <fullName evidence="1">Uncharacterized protein</fullName>
    </submittedName>
</protein>
<accession>A0ACB8FTD3</accession>
<evidence type="ECO:0000313" key="2">
    <source>
        <dbReference type="Proteomes" id="UP000827872"/>
    </source>
</evidence>
<comment type="caution">
    <text evidence="1">The sequence shown here is derived from an EMBL/GenBank/DDBJ whole genome shotgun (WGS) entry which is preliminary data.</text>
</comment>
<sequence>MPVMEVVHPPRSFRQLRHWQLTTSEPKPLAKSMASEEVSDARAILDLSFQSLASRHMDLKQVELDTAAAKVDELSKQLESLWTGSPGQSGVPQKGDRPSISPWLTQDTPVWTVPTAASLLHQSPWKSASLDSPESYSSSISENSASLSPGAPYGSSPNQLLPTQSTLGRPTSPRPSIFLQSELDRTSSPRPKVLPVPYESVAGSMGHASSPRFLRSAGSLERQYDYKPYTGPMGRAGSPRQPTEGSESLMFFPDRAPSPRPPMPPPYENHSMYPSVPGAFPLFRAQDDLVIRRRSQKGWNESDLDVAYEKKPSHPASYERGDPHGGHRQSGAGLPLAPWRESSLDGGGVGQGKEEHYGMHSATLPRNYKVSPLASERRSESSFRRFLPANQTGTLPRNWQFGQQPISRIPMPPPSPQGSRPKRHKPLPLSMIFRLQNAFWEHGASGTKLPFSQAPLGSPLFLRSLQKQMPQQPLTPAQPHLRMAQSGSEGNSRAPPFEVPAEPVRVVPITLLTGEMEPELESLLPGSEPAEVDEVARPLSPTRLQPVLPPEAQKVPEFEEVARILAEMPRPLKRRGSMEQCPSVALPPTHKKQYQQIISRLFHHHPRKEEAVLMGEAAPQTDLVPIIEASEQKVPGTSVVPALAPPPRSPPSAMPVPSIPDMLEGPATISPVHSPEKRSALRKVSSPRKRLKPRARLNPLVLLLDAALTGELDVVKEAVAELNDSSQPNDEGITALHNAICGANYNIVDFLINIGANVNSPDSHGWTPLHCAASCNDTAICIALVKHGAAIFATTCSDGSMAIEKCDPYRDGYSECFSYLADVEQNMGLMNNGVVYALWDYSAEFSDELSFHEGQPVTVLRRDGQEETDWWWASLYGQEGYVPKNYFGLFPRVRPQQKKA</sequence>
<evidence type="ECO:0000313" key="1">
    <source>
        <dbReference type="EMBL" id="KAH8008575.1"/>
    </source>
</evidence>
<gene>
    <name evidence="1" type="ORF">K3G42_030027</name>
</gene>
<dbReference type="Proteomes" id="UP000827872">
    <property type="component" value="Linkage Group LG06"/>
</dbReference>